<feature type="region of interest" description="Disordered" evidence="1">
    <location>
        <begin position="23"/>
        <end position="111"/>
    </location>
</feature>
<feature type="compositionally biased region" description="Basic and acidic residues" evidence="1">
    <location>
        <begin position="495"/>
        <end position="524"/>
    </location>
</feature>
<dbReference type="GO" id="GO:0000076">
    <property type="term" value="P:DNA replication checkpoint signaling"/>
    <property type="evidence" value="ECO:0007669"/>
    <property type="project" value="TreeGrafter"/>
</dbReference>
<dbReference type="SUPFAM" id="SSF46785">
    <property type="entry name" value="Winged helix' DNA-binding domain"/>
    <property type="match status" value="1"/>
</dbReference>
<feature type="compositionally biased region" description="Basic and acidic residues" evidence="1">
    <location>
        <begin position="40"/>
        <end position="50"/>
    </location>
</feature>
<reference evidence="3 5" key="1">
    <citation type="journal article" date="2012" name="Nature">
        <title>Algal genomes reveal evolutionary mosaicism and the fate of nucleomorphs.</title>
        <authorList>
            <consortium name="DOE Joint Genome Institute"/>
            <person name="Curtis B.A."/>
            <person name="Tanifuji G."/>
            <person name="Burki F."/>
            <person name="Gruber A."/>
            <person name="Irimia M."/>
            <person name="Maruyama S."/>
            <person name="Arias M.C."/>
            <person name="Ball S.G."/>
            <person name="Gile G.H."/>
            <person name="Hirakawa Y."/>
            <person name="Hopkins J.F."/>
            <person name="Kuo A."/>
            <person name="Rensing S.A."/>
            <person name="Schmutz J."/>
            <person name="Symeonidi A."/>
            <person name="Elias M."/>
            <person name="Eveleigh R.J."/>
            <person name="Herman E.K."/>
            <person name="Klute M.J."/>
            <person name="Nakayama T."/>
            <person name="Obornik M."/>
            <person name="Reyes-Prieto A."/>
            <person name="Armbrust E.V."/>
            <person name="Aves S.J."/>
            <person name="Beiko R.G."/>
            <person name="Coutinho P."/>
            <person name="Dacks J.B."/>
            <person name="Durnford D.G."/>
            <person name="Fast N.M."/>
            <person name="Green B.R."/>
            <person name="Grisdale C.J."/>
            <person name="Hempel F."/>
            <person name="Henrissat B."/>
            <person name="Hoppner M.P."/>
            <person name="Ishida K."/>
            <person name="Kim E."/>
            <person name="Koreny L."/>
            <person name="Kroth P.G."/>
            <person name="Liu Y."/>
            <person name="Malik S.B."/>
            <person name="Maier U.G."/>
            <person name="McRose D."/>
            <person name="Mock T."/>
            <person name="Neilson J.A."/>
            <person name="Onodera N.T."/>
            <person name="Poole A.M."/>
            <person name="Pritham E.J."/>
            <person name="Richards T.A."/>
            <person name="Rocap G."/>
            <person name="Roy S.W."/>
            <person name="Sarai C."/>
            <person name="Schaack S."/>
            <person name="Shirato S."/>
            <person name="Slamovits C.H."/>
            <person name="Spencer D.F."/>
            <person name="Suzuki S."/>
            <person name="Worden A.Z."/>
            <person name="Zauner S."/>
            <person name="Barry K."/>
            <person name="Bell C."/>
            <person name="Bharti A.K."/>
            <person name="Crow J.A."/>
            <person name="Grimwood J."/>
            <person name="Kramer R."/>
            <person name="Lindquist E."/>
            <person name="Lucas S."/>
            <person name="Salamov A."/>
            <person name="McFadden G.I."/>
            <person name="Lane C.E."/>
            <person name="Keeling P.J."/>
            <person name="Gray M.W."/>
            <person name="Grigoriev I.V."/>
            <person name="Archibald J.M."/>
        </authorList>
    </citation>
    <scope>NUCLEOTIDE SEQUENCE</scope>
    <source>
        <strain evidence="3 5">CCMP2712</strain>
    </source>
</reference>
<keyword evidence="5" id="KW-1185">Reference proteome</keyword>
<dbReference type="GO" id="GO:0030174">
    <property type="term" value="P:regulation of DNA-templated DNA replication initiation"/>
    <property type="evidence" value="ECO:0007669"/>
    <property type="project" value="InterPro"/>
</dbReference>
<dbReference type="OMA" id="ILWHYFI"/>
<dbReference type="RefSeq" id="XP_005832618.1">
    <property type="nucleotide sequence ID" value="XM_005832561.1"/>
</dbReference>
<dbReference type="InterPro" id="IPR014939">
    <property type="entry name" value="CDT1_Gemini-bd-like"/>
</dbReference>
<organism evidence="3">
    <name type="scientific">Guillardia theta (strain CCMP2712)</name>
    <name type="common">Cryptophyte</name>
    <dbReference type="NCBI Taxonomy" id="905079"/>
    <lineage>
        <taxon>Eukaryota</taxon>
        <taxon>Cryptophyceae</taxon>
        <taxon>Pyrenomonadales</taxon>
        <taxon>Geminigeraceae</taxon>
        <taxon>Guillardia</taxon>
    </lineage>
</organism>
<dbReference type="GO" id="GO:0071163">
    <property type="term" value="P:DNA replication preinitiation complex assembly"/>
    <property type="evidence" value="ECO:0007669"/>
    <property type="project" value="InterPro"/>
</dbReference>
<dbReference type="OrthoDB" id="341730at2759"/>
<dbReference type="GO" id="GO:0005634">
    <property type="term" value="C:nucleus"/>
    <property type="evidence" value="ECO:0007669"/>
    <property type="project" value="TreeGrafter"/>
</dbReference>
<dbReference type="GO" id="GO:0000278">
    <property type="term" value="P:mitotic cell cycle"/>
    <property type="evidence" value="ECO:0007669"/>
    <property type="project" value="TreeGrafter"/>
</dbReference>
<dbReference type="Gene3D" id="1.10.10.1420">
    <property type="entry name" value="DNA replication factor Cdt1, C-terminal WH domain"/>
    <property type="match status" value="1"/>
</dbReference>
<dbReference type="HOGENOM" id="CLU_437117_0_0_1"/>
<dbReference type="InterPro" id="IPR038090">
    <property type="entry name" value="Cdt1_C_WH_dom_sf"/>
</dbReference>
<proteinExistence type="predicted"/>
<evidence type="ECO:0000259" key="2">
    <source>
        <dbReference type="SMART" id="SM01075"/>
    </source>
</evidence>
<evidence type="ECO:0000313" key="4">
    <source>
        <dbReference type="EnsemblProtists" id="EKX45638"/>
    </source>
</evidence>
<feature type="domain" description="CDT1 Geminin-binding" evidence="2">
    <location>
        <begin position="238"/>
        <end position="402"/>
    </location>
</feature>
<dbReference type="InterPro" id="IPR036390">
    <property type="entry name" value="WH_DNA-bd_sf"/>
</dbReference>
<sequence length="626" mass="71128">MTKRGRIHEQNQRLLIEDWRQVRGNDRPLKKFAAQKKKSEKTWETSKEQTEEQPVPSLVSLEEQTTSTSHEDVQKLPPGQQEAIPPSLDPHQCELAKDPPGTPTEASPAEVELPKVEATMKASPKNRGLAIVDHALHIRKEKLEMVEETRPGGAEESVMEEAREFLQSERKMTIAERARANTRELMAIQRRKARTISKSMARVPDRSSQMIHRRQILPAEDLLALVPAVVEQEREIQLPQSFNRLIQHFDCLDTSLSFAKSRRPTEVCTFTQLQRNVQDISKRDFPLRSLQQIVSAFPAAYRLGWIAKDGRFQLTVDFPSEGPGSSRPSPSLLLERKRQLRKKMLVRVKEQHDLFLEGKGLQKVKEEMAREWEEHEDEDDLVWHKDFSVEKIQDIPPAPLPLKPNEVEEIKLEEGKNEALKETLSKSSGAVRQALLAVLNQREGKESHGGTGEEAKEAMEEEAKKEVLAKPVPKSLSGLSPALIEKIRLKELKKAQEAKKDEASPHKRRDEASQEAPARSDKAPTGRVNTANALLLAEMVHAHFRLRGACRNAMPLRELAVKMLGQHRDSSMTRFEGQVEEQLEFIARVAPSWCSMREDPLNKEKIFLWQPGASITVVRAAVKEHK</sequence>
<dbReference type="eggNOG" id="KOG4762">
    <property type="taxonomic scope" value="Eukaryota"/>
</dbReference>
<dbReference type="InterPro" id="IPR045173">
    <property type="entry name" value="Cdt1"/>
</dbReference>
<feature type="region of interest" description="Disordered" evidence="1">
    <location>
        <begin position="440"/>
        <end position="469"/>
    </location>
</feature>
<evidence type="ECO:0000256" key="1">
    <source>
        <dbReference type="SAM" id="MobiDB-lite"/>
    </source>
</evidence>
<feature type="region of interest" description="Disordered" evidence="1">
    <location>
        <begin position="495"/>
        <end position="526"/>
    </location>
</feature>
<dbReference type="PANTHER" id="PTHR28637">
    <property type="entry name" value="DNA REPLICATION FACTOR CDT1"/>
    <property type="match status" value="1"/>
</dbReference>
<dbReference type="KEGG" id="gtt:GUITHDRAFT_108515"/>
<gene>
    <name evidence="3" type="ORF">GUITHDRAFT_108515</name>
</gene>
<feature type="compositionally biased region" description="Basic and acidic residues" evidence="1">
    <location>
        <begin position="442"/>
        <end position="468"/>
    </location>
</feature>
<reference evidence="5" key="2">
    <citation type="submission" date="2012-11" db="EMBL/GenBank/DDBJ databases">
        <authorList>
            <person name="Kuo A."/>
            <person name="Curtis B.A."/>
            <person name="Tanifuji G."/>
            <person name="Burki F."/>
            <person name="Gruber A."/>
            <person name="Irimia M."/>
            <person name="Maruyama S."/>
            <person name="Arias M.C."/>
            <person name="Ball S.G."/>
            <person name="Gile G.H."/>
            <person name="Hirakawa Y."/>
            <person name="Hopkins J.F."/>
            <person name="Rensing S.A."/>
            <person name="Schmutz J."/>
            <person name="Symeonidi A."/>
            <person name="Elias M."/>
            <person name="Eveleigh R.J."/>
            <person name="Herman E.K."/>
            <person name="Klute M.J."/>
            <person name="Nakayama T."/>
            <person name="Obornik M."/>
            <person name="Reyes-Prieto A."/>
            <person name="Armbrust E.V."/>
            <person name="Aves S.J."/>
            <person name="Beiko R.G."/>
            <person name="Coutinho P."/>
            <person name="Dacks J.B."/>
            <person name="Durnford D.G."/>
            <person name="Fast N.M."/>
            <person name="Green B.R."/>
            <person name="Grisdale C."/>
            <person name="Hempe F."/>
            <person name="Henrissat B."/>
            <person name="Hoppner M.P."/>
            <person name="Ishida K.-I."/>
            <person name="Kim E."/>
            <person name="Koreny L."/>
            <person name="Kroth P.G."/>
            <person name="Liu Y."/>
            <person name="Malik S.-B."/>
            <person name="Maier U.G."/>
            <person name="McRose D."/>
            <person name="Mock T."/>
            <person name="Neilson J.A."/>
            <person name="Onodera N.T."/>
            <person name="Poole A.M."/>
            <person name="Pritham E.J."/>
            <person name="Richards T.A."/>
            <person name="Rocap G."/>
            <person name="Roy S.W."/>
            <person name="Sarai C."/>
            <person name="Schaack S."/>
            <person name="Shirato S."/>
            <person name="Slamovits C.H."/>
            <person name="Spencer D.F."/>
            <person name="Suzuki S."/>
            <person name="Worden A.Z."/>
            <person name="Zauner S."/>
            <person name="Barry K."/>
            <person name="Bell C."/>
            <person name="Bharti A.K."/>
            <person name="Crow J.A."/>
            <person name="Grimwood J."/>
            <person name="Kramer R."/>
            <person name="Lindquist E."/>
            <person name="Lucas S."/>
            <person name="Salamov A."/>
            <person name="McFadden G.I."/>
            <person name="Lane C.E."/>
            <person name="Keeling P.J."/>
            <person name="Gray M.W."/>
            <person name="Grigoriev I.V."/>
            <person name="Archibald J.M."/>
        </authorList>
    </citation>
    <scope>NUCLEOTIDE SEQUENCE</scope>
    <source>
        <strain evidence="5">CCMP2712</strain>
    </source>
</reference>
<accession>L1JAR8</accession>
<dbReference type="GeneID" id="17302380"/>
<dbReference type="GO" id="GO:0070182">
    <property type="term" value="F:DNA polymerase binding"/>
    <property type="evidence" value="ECO:0007669"/>
    <property type="project" value="TreeGrafter"/>
</dbReference>
<dbReference type="PANTHER" id="PTHR28637:SF1">
    <property type="entry name" value="DNA REPLICATION FACTOR CDT1"/>
    <property type="match status" value="1"/>
</dbReference>
<evidence type="ECO:0000313" key="5">
    <source>
        <dbReference type="Proteomes" id="UP000011087"/>
    </source>
</evidence>
<dbReference type="Pfam" id="PF08839">
    <property type="entry name" value="CDT1"/>
    <property type="match status" value="1"/>
</dbReference>
<dbReference type="EMBL" id="JH992998">
    <property type="protein sequence ID" value="EKX45638.1"/>
    <property type="molecule type" value="Genomic_DNA"/>
</dbReference>
<reference evidence="4" key="3">
    <citation type="submission" date="2016-03" db="UniProtKB">
        <authorList>
            <consortium name="EnsemblProtists"/>
        </authorList>
    </citation>
    <scope>IDENTIFICATION</scope>
</reference>
<name>L1JAR8_GUITC</name>
<evidence type="ECO:0000313" key="3">
    <source>
        <dbReference type="EMBL" id="EKX45638.1"/>
    </source>
</evidence>
<dbReference type="GO" id="GO:0003677">
    <property type="term" value="F:DNA binding"/>
    <property type="evidence" value="ECO:0007669"/>
    <property type="project" value="InterPro"/>
</dbReference>
<dbReference type="PaxDb" id="55529-EKX45638"/>
<dbReference type="Proteomes" id="UP000011087">
    <property type="component" value="Unassembled WGS sequence"/>
</dbReference>
<dbReference type="AlphaFoldDB" id="L1JAR8"/>
<dbReference type="STRING" id="905079.L1JAR8"/>
<protein>
    <recommendedName>
        <fullName evidence="2">CDT1 Geminin-binding domain-containing protein</fullName>
    </recommendedName>
</protein>
<dbReference type="SMART" id="SM01075">
    <property type="entry name" value="CDT1"/>
    <property type="match status" value="1"/>
</dbReference>
<dbReference type="EnsemblProtists" id="EKX45638">
    <property type="protein sequence ID" value="EKX45638"/>
    <property type="gene ID" value="GUITHDRAFT_108515"/>
</dbReference>